<protein>
    <submittedName>
        <fullName evidence="1">Uncharacterized protein</fullName>
    </submittedName>
</protein>
<sequence length="77" mass="8383">MCSGGYIAGFIKEISGEQLLKEHWNGCFEIFVDSAVEMWKVVELNLSVLSLGKANVFPKFDKADSPGSLRGKSEGVS</sequence>
<evidence type="ECO:0000313" key="1">
    <source>
        <dbReference type="EMBL" id="CAB3230357.1"/>
    </source>
</evidence>
<dbReference type="EMBL" id="CADEBC010000428">
    <property type="protein sequence ID" value="CAB3230357.1"/>
    <property type="molecule type" value="Genomic_DNA"/>
</dbReference>
<dbReference type="AlphaFoldDB" id="A0A8S0ZC59"/>
<gene>
    <name evidence="1" type="ORF">APLA_LOCUS4165</name>
</gene>
<accession>A0A8S0ZC59</accession>
<evidence type="ECO:0000313" key="2">
    <source>
        <dbReference type="Proteomes" id="UP000494106"/>
    </source>
</evidence>
<dbReference type="Proteomes" id="UP000494106">
    <property type="component" value="Unassembled WGS sequence"/>
</dbReference>
<reference evidence="1 2" key="1">
    <citation type="submission" date="2020-04" db="EMBL/GenBank/DDBJ databases">
        <authorList>
            <person name="Wallbank WR R."/>
            <person name="Pardo Diaz C."/>
            <person name="Kozak K."/>
            <person name="Martin S."/>
            <person name="Jiggins C."/>
            <person name="Moest M."/>
            <person name="Warren A I."/>
            <person name="Byers J.R.P. K."/>
            <person name="Montejo-Kovacevich G."/>
            <person name="Yen C E."/>
        </authorList>
    </citation>
    <scope>NUCLEOTIDE SEQUENCE [LARGE SCALE GENOMIC DNA]</scope>
</reference>
<proteinExistence type="predicted"/>
<keyword evidence="2" id="KW-1185">Reference proteome</keyword>
<name>A0A8S0ZC59_ARCPL</name>
<comment type="caution">
    <text evidence="1">The sequence shown here is derived from an EMBL/GenBank/DDBJ whole genome shotgun (WGS) entry which is preliminary data.</text>
</comment>
<organism evidence="1 2">
    <name type="scientific">Arctia plantaginis</name>
    <name type="common">Wood tiger moth</name>
    <name type="synonym">Phalaena plantaginis</name>
    <dbReference type="NCBI Taxonomy" id="874455"/>
    <lineage>
        <taxon>Eukaryota</taxon>
        <taxon>Metazoa</taxon>
        <taxon>Ecdysozoa</taxon>
        <taxon>Arthropoda</taxon>
        <taxon>Hexapoda</taxon>
        <taxon>Insecta</taxon>
        <taxon>Pterygota</taxon>
        <taxon>Neoptera</taxon>
        <taxon>Endopterygota</taxon>
        <taxon>Lepidoptera</taxon>
        <taxon>Glossata</taxon>
        <taxon>Ditrysia</taxon>
        <taxon>Noctuoidea</taxon>
        <taxon>Erebidae</taxon>
        <taxon>Arctiinae</taxon>
        <taxon>Arctia</taxon>
    </lineage>
</organism>